<accession>A0AAV0XPV1</accession>
<feature type="region of interest" description="Disordered" evidence="2">
    <location>
        <begin position="222"/>
        <end position="247"/>
    </location>
</feature>
<name>A0AAV0XPV1_9HEMI</name>
<organism evidence="3 4">
    <name type="scientific">Macrosiphum euphorbiae</name>
    <name type="common">potato aphid</name>
    <dbReference type="NCBI Taxonomy" id="13131"/>
    <lineage>
        <taxon>Eukaryota</taxon>
        <taxon>Metazoa</taxon>
        <taxon>Ecdysozoa</taxon>
        <taxon>Arthropoda</taxon>
        <taxon>Hexapoda</taxon>
        <taxon>Insecta</taxon>
        <taxon>Pterygota</taxon>
        <taxon>Neoptera</taxon>
        <taxon>Paraneoptera</taxon>
        <taxon>Hemiptera</taxon>
        <taxon>Sternorrhyncha</taxon>
        <taxon>Aphidomorpha</taxon>
        <taxon>Aphidoidea</taxon>
        <taxon>Aphididae</taxon>
        <taxon>Macrosiphini</taxon>
        <taxon>Macrosiphum</taxon>
    </lineage>
</organism>
<keyword evidence="1" id="KW-0175">Coiled coil</keyword>
<comment type="caution">
    <text evidence="3">The sequence shown here is derived from an EMBL/GenBank/DDBJ whole genome shotgun (WGS) entry which is preliminary data.</text>
</comment>
<keyword evidence="4" id="KW-1185">Reference proteome</keyword>
<evidence type="ECO:0000256" key="1">
    <source>
        <dbReference type="SAM" id="Coils"/>
    </source>
</evidence>
<protein>
    <submittedName>
        <fullName evidence="3">Uncharacterized protein</fullName>
    </submittedName>
</protein>
<dbReference type="EMBL" id="CARXXK010000450">
    <property type="protein sequence ID" value="CAI6370654.1"/>
    <property type="molecule type" value="Genomic_DNA"/>
</dbReference>
<dbReference type="Proteomes" id="UP001160148">
    <property type="component" value="Unassembled WGS sequence"/>
</dbReference>
<dbReference type="AlphaFoldDB" id="A0AAV0XPV1"/>
<evidence type="ECO:0000313" key="4">
    <source>
        <dbReference type="Proteomes" id="UP001160148"/>
    </source>
</evidence>
<sequence length="247" mass="27149">MSTLRSFRDDYMSSNKAQSAAQASQFKELKNDLKQLSCLVADLKAENSALRIEVYLLKNKVESLESGSTSVTAETTVTQVLQETFELELCSFNIIAYGVPEYKSSSGSQRAEEDKVSLQELLGANTNVPLSGCKYVRLGKANSDNIRPLKVIFGSKVDAANIETTFNEAKRQGVSFPQGFRIIKDKTLLQRRQLRSCHMELDHRTSNGESGLSVKYVNGVPKVISGSKNGEPPQRQPGSKSSNQSTS</sequence>
<reference evidence="3 4" key="1">
    <citation type="submission" date="2023-01" db="EMBL/GenBank/DDBJ databases">
        <authorList>
            <person name="Whitehead M."/>
        </authorList>
    </citation>
    <scope>NUCLEOTIDE SEQUENCE [LARGE SCALE GENOMIC DNA]</scope>
</reference>
<gene>
    <name evidence="3" type="ORF">MEUPH1_LOCUS24757</name>
</gene>
<proteinExistence type="predicted"/>
<evidence type="ECO:0000313" key="3">
    <source>
        <dbReference type="EMBL" id="CAI6370654.1"/>
    </source>
</evidence>
<evidence type="ECO:0000256" key="2">
    <source>
        <dbReference type="SAM" id="MobiDB-lite"/>
    </source>
</evidence>
<feature type="coiled-coil region" evidence="1">
    <location>
        <begin position="26"/>
        <end position="53"/>
    </location>
</feature>
<feature type="compositionally biased region" description="Polar residues" evidence="2">
    <location>
        <begin position="236"/>
        <end position="247"/>
    </location>
</feature>